<evidence type="ECO:0000313" key="7">
    <source>
        <dbReference type="Ensembl" id="ENSCSEP00000031348.1"/>
    </source>
</evidence>
<evidence type="ECO:0000256" key="2">
    <source>
        <dbReference type="ARBA" id="ARBA00022741"/>
    </source>
</evidence>
<evidence type="ECO:0000256" key="1">
    <source>
        <dbReference type="ARBA" id="ARBA00008535"/>
    </source>
</evidence>
<evidence type="ECO:0000256" key="5">
    <source>
        <dbReference type="SAM" id="Phobius"/>
    </source>
</evidence>
<dbReference type="STRING" id="244447.ENSCSEP00000031348"/>
<name>A0A3P8WV51_CYNSE</name>
<keyword evidence="8" id="KW-1185">Reference proteome</keyword>
<evidence type="ECO:0000259" key="6">
    <source>
        <dbReference type="PROSITE" id="PS51720"/>
    </source>
</evidence>
<feature type="domain" description="AIG1-type G" evidence="6">
    <location>
        <begin position="318"/>
        <end position="526"/>
    </location>
</feature>
<protein>
    <submittedName>
        <fullName evidence="7">Uncharacterized LOC103385895</fullName>
    </submittedName>
</protein>
<dbReference type="PROSITE" id="PS51720">
    <property type="entry name" value="G_AIG1"/>
    <property type="match status" value="1"/>
</dbReference>
<dbReference type="OrthoDB" id="6133115at2759"/>
<dbReference type="GO" id="GO:0005525">
    <property type="term" value="F:GTP binding"/>
    <property type="evidence" value="ECO:0007669"/>
    <property type="project" value="UniProtKB-KW"/>
</dbReference>
<reference evidence="7 8" key="1">
    <citation type="journal article" date="2014" name="Nat. Genet.">
        <title>Whole-genome sequence of a flatfish provides insights into ZW sex chromosome evolution and adaptation to a benthic lifestyle.</title>
        <authorList>
            <person name="Chen S."/>
            <person name="Zhang G."/>
            <person name="Shao C."/>
            <person name="Huang Q."/>
            <person name="Liu G."/>
            <person name="Zhang P."/>
            <person name="Song W."/>
            <person name="An N."/>
            <person name="Chalopin D."/>
            <person name="Volff J.N."/>
            <person name="Hong Y."/>
            <person name="Li Q."/>
            <person name="Sha Z."/>
            <person name="Zhou H."/>
            <person name="Xie M."/>
            <person name="Yu Q."/>
            <person name="Liu Y."/>
            <person name="Xiang H."/>
            <person name="Wang N."/>
            <person name="Wu K."/>
            <person name="Yang C."/>
            <person name="Zhou Q."/>
            <person name="Liao X."/>
            <person name="Yang L."/>
            <person name="Hu Q."/>
            <person name="Zhang J."/>
            <person name="Meng L."/>
            <person name="Jin L."/>
            <person name="Tian Y."/>
            <person name="Lian J."/>
            <person name="Yang J."/>
            <person name="Miao G."/>
            <person name="Liu S."/>
            <person name="Liang Z."/>
            <person name="Yan F."/>
            <person name="Li Y."/>
            <person name="Sun B."/>
            <person name="Zhang H."/>
            <person name="Zhang J."/>
            <person name="Zhu Y."/>
            <person name="Du M."/>
            <person name="Zhao Y."/>
            <person name="Schartl M."/>
            <person name="Tang Q."/>
            <person name="Wang J."/>
        </authorList>
    </citation>
    <scope>NUCLEOTIDE SEQUENCE</scope>
</reference>
<feature type="compositionally biased region" description="Polar residues" evidence="4">
    <location>
        <begin position="96"/>
        <end position="118"/>
    </location>
</feature>
<keyword evidence="3" id="KW-0342">GTP-binding</keyword>
<dbReference type="Gene3D" id="3.40.50.300">
    <property type="entry name" value="P-loop containing nucleotide triphosphate hydrolases"/>
    <property type="match status" value="1"/>
</dbReference>
<dbReference type="CDD" id="cd01852">
    <property type="entry name" value="AIG1"/>
    <property type="match status" value="1"/>
</dbReference>
<comment type="similarity">
    <text evidence="1">Belongs to the TRAFAC class TrmE-Era-EngA-EngB-Septin-like GTPase superfamily. AIG1/Toc34/Toc159-like paraseptin GTPase family. IAN subfamily.</text>
</comment>
<dbReference type="OMA" id="VETKCIN"/>
<keyword evidence="2" id="KW-0547">Nucleotide-binding</keyword>
<organism evidence="7 8">
    <name type="scientific">Cynoglossus semilaevis</name>
    <name type="common">Tongue sole</name>
    <dbReference type="NCBI Taxonomy" id="244447"/>
    <lineage>
        <taxon>Eukaryota</taxon>
        <taxon>Metazoa</taxon>
        <taxon>Chordata</taxon>
        <taxon>Craniata</taxon>
        <taxon>Vertebrata</taxon>
        <taxon>Euteleostomi</taxon>
        <taxon>Actinopterygii</taxon>
        <taxon>Neopterygii</taxon>
        <taxon>Teleostei</taxon>
        <taxon>Neoteleostei</taxon>
        <taxon>Acanthomorphata</taxon>
        <taxon>Carangaria</taxon>
        <taxon>Pleuronectiformes</taxon>
        <taxon>Pleuronectoidei</taxon>
        <taxon>Cynoglossidae</taxon>
        <taxon>Cynoglossinae</taxon>
        <taxon>Cynoglossus</taxon>
    </lineage>
</organism>
<dbReference type="InterPro" id="IPR027417">
    <property type="entry name" value="P-loop_NTPase"/>
</dbReference>
<accession>A0A3P8WV51</accession>
<dbReference type="Ensembl" id="ENSCSET00000031756.1">
    <property type="protein sequence ID" value="ENSCSEP00000031348.1"/>
    <property type="gene ID" value="ENSCSEG00000020077.1"/>
</dbReference>
<dbReference type="InParanoid" id="A0A3P8WV51"/>
<feature type="transmembrane region" description="Helical" evidence="5">
    <location>
        <begin position="560"/>
        <end position="582"/>
    </location>
</feature>
<dbReference type="Proteomes" id="UP000265120">
    <property type="component" value="Chromosome 1"/>
</dbReference>
<reference evidence="7" key="3">
    <citation type="submission" date="2025-09" db="UniProtKB">
        <authorList>
            <consortium name="Ensembl"/>
        </authorList>
    </citation>
    <scope>IDENTIFICATION</scope>
</reference>
<evidence type="ECO:0000313" key="8">
    <source>
        <dbReference type="Proteomes" id="UP000265120"/>
    </source>
</evidence>
<reference evidence="7" key="2">
    <citation type="submission" date="2025-08" db="UniProtKB">
        <authorList>
            <consortium name="Ensembl"/>
        </authorList>
    </citation>
    <scope>IDENTIFICATION</scope>
</reference>
<evidence type="ECO:0000256" key="3">
    <source>
        <dbReference type="ARBA" id="ARBA00023134"/>
    </source>
</evidence>
<dbReference type="InterPro" id="IPR045058">
    <property type="entry name" value="GIMA/IAN/Toc"/>
</dbReference>
<keyword evidence="5" id="KW-0472">Membrane</keyword>
<dbReference type="Pfam" id="PF04548">
    <property type="entry name" value="AIG1"/>
    <property type="match status" value="1"/>
</dbReference>
<proteinExistence type="inferred from homology"/>
<sequence length="666" mass="72986">MAGIYVFKVFLEYHGSAALGERHIGAAQNYFCLRRKSGGGDCGPLTWVFGQIYSIAFRNQKDQQNVLLRPDHIVELPDGPLRFTVKGTLEPDHSSSSHSLPTPAQSLQPNPGSISQPSGEEYELRPMASLLCYLLDCGQAKRELEQELLSLTCSLHLDPDRVLVRRSTQSGAEVEGSIWKAQVDTLFDRYKCHVEVDQQIVMALNQFPSIQQIPDDVKVYHEDSVAVVVGKHAQVDAFLSSLKSKWACLREKDWHFQGTSTSFGMSMETETDSKVTARGATAGPIKDSVHVEVVPDTLKSHQISGRLSEGIPQPEEALTPIRTILLGKTGTGKSTLANTIFGEEGLFPTNCTFTSVTSRCQAETRSVHGRSITLIDTPGLFDTNNPREDIRSHLINGIIECAPGPHAFLIVLKIERFTQQEQEVINEILQIFSDDALQFAILVFTHGDQLPERANFQKLINENVNLSNLVRKCGGRYHIFDNKPGKNKEHRTASSRQVEELMNTINEMVAKNHGGYYTNARLYQLTEDIKEDEMVLIKSSPHLSKEEITRQAKENVASKILIQLTGIATGAIVGAFFSLSLYMGLNITAINGVSGVLQLKKAAKEGINIVSKRSGGLAVAGMVAGAGGIAGGFIGYHAAKTANTPAEAMCSAAREVSNFGRQLNLK</sequence>
<evidence type="ECO:0000256" key="4">
    <source>
        <dbReference type="SAM" id="MobiDB-lite"/>
    </source>
</evidence>
<dbReference type="KEGG" id="csem:103385895"/>
<keyword evidence="5" id="KW-0812">Transmembrane</keyword>
<dbReference type="RefSeq" id="XP_008318140.1">
    <property type="nucleotide sequence ID" value="XM_008319918.3"/>
</dbReference>
<dbReference type="SUPFAM" id="SSF52540">
    <property type="entry name" value="P-loop containing nucleoside triphosphate hydrolases"/>
    <property type="match status" value="1"/>
</dbReference>
<dbReference type="PANTHER" id="PTHR10903:SF62">
    <property type="entry name" value="GTPASE IMAP FAMILY MEMBER 4-LIKE-RELATED"/>
    <property type="match status" value="1"/>
</dbReference>
<keyword evidence="5" id="KW-1133">Transmembrane helix</keyword>
<dbReference type="InterPro" id="IPR006703">
    <property type="entry name" value="G_AIG1"/>
</dbReference>
<dbReference type="GeneID" id="103385895"/>
<dbReference type="GeneTree" id="ENSGT01150000286992"/>
<dbReference type="FunFam" id="3.40.50.300:FF:000366">
    <property type="entry name" value="GTPase, IMAP family member 2"/>
    <property type="match status" value="1"/>
</dbReference>
<feature type="region of interest" description="Disordered" evidence="4">
    <location>
        <begin position="85"/>
        <end position="119"/>
    </location>
</feature>
<dbReference type="AlphaFoldDB" id="A0A3P8WV51"/>
<dbReference type="PANTHER" id="PTHR10903">
    <property type="entry name" value="GTPASE, IMAP FAMILY MEMBER-RELATED"/>
    <property type="match status" value="1"/>
</dbReference>